<dbReference type="RefSeq" id="WP_260319161.1">
    <property type="nucleotide sequence ID" value="NZ_JACIFZ010000001.1"/>
</dbReference>
<evidence type="ECO:0000313" key="3">
    <source>
        <dbReference type="Proteomes" id="UP000524450"/>
    </source>
</evidence>
<dbReference type="Gene3D" id="3.30.559.10">
    <property type="entry name" value="Chloramphenicol acetyltransferase-like domain"/>
    <property type="match status" value="1"/>
</dbReference>
<dbReference type="GO" id="GO:0044550">
    <property type="term" value="P:secondary metabolite biosynthetic process"/>
    <property type="evidence" value="ECO:0007669"/>
    <property type="project" value="TreeGrafter"/>
</dbReference>
<dbReference type="SUPFAM" id="SSF52777">
    <property type="entry name" value="CoA-dependent acyltransferases"/>
    <property type="match status" value="2"/>
</dbReference>
<dbReference type="GO" id="GO:0003824">
    <property type="term" value="F:catalytic activity"/>
    <property type="evidence" value="ECO:0007669"/>
    <property type="project" value="InterPro"/>
</dbReference>
<gene>
    <name evidence="2" type="ORF">GGD71_000001</name>
</gene>
<dbReference type="PANTHER" id="PTHR45527:SF1">
    <property type="entry name" value="FATTY ACID SYNTHASE"/>
    <property type="match status" value="1"/>
</dbReference>
<dbReference type="Proteomes" id="UP000524450">
    <property type="component" value="Unassembled WGS sequence"/>
</dbReference>
<reference evidence="2 3" key="1">
    <citation type="submission" date="2020-08" db="EMBL/GenBank/DDBJ databases">
        <title>Genomic Encyclopedia of Type Strains, Phase IV (KMG-V): Genome sequencing to study the core and pangenomes of soil and plant-associated prokaryotes.</title>
        <authorList>
            <person name="Whitman W."/>
        </authorList>
    </citation>
    <scope>NUCLEOTIDE SEQUENCE [LARGE SCALE GENOMIC DNA]</scope>
    <source>
        <strain evidence="2 3">34/80</strain>
    </source>
</reference>
<evidence type="ECO:0000259" key="1">
    <source>
        <dbReference type="Pfam" id="PF00668"/>
    </source>
</evidence>
<dbReference type="AlphaFoldDB" id="A0A840FFT0"/>
<dbReference type="GO" id="GO:0031177">
    <property type="term" value="F:phosphopantetheine binding"/>
    <property type="evidence" value="ECO:0007669"/>
    <property type="project" value="TreeGrafter"/>
</dbReference>
<dbReference type="EMBL" id="JACIFZ010000001">
    <property type="protein sequence ID" value="MBB4219254.1"/>
    <property type="molecule type" value="Genomic_DNA"/>
</dbReference>
<organism evidence="2 3">
    <name type="scientific">Variovorax guangxiensis</name>
    <dbReference type="NCBI Taxonomy" id="1775474"/>
    <lineage>
        <taxon>Bacteria</taxon>
        <taxon>Pseudomonadati</taxon>
        <taxon>Pseudomonadota</taxon>
        <taxon>Betaproteobacteria</taxon>
        <taxon>Burkholderiales</taxon>
        <taxon>Comamonadaceae</taxon>
        <taxon>Variovorax</taxon>
    </lineage>
</organism>
<dbReference type="GO" id="GO:0005829">
    <property type="term" value="C:cytosol"/>
    <property type="evidence" value="ECO:0007669"/>
    <property type="project" value="TreeGrafter"/>
</dbReference>
<proteinExistence type="predicted"/>
<dbReference type="CDD" id="cd19540">
    <property type="entry name" value="LCL_NRPS-like"/>
    <property type="match status" value="1"/>
</dbReference>
<dbReference type="PANTHER" id="PTHR45527">
    <property type="entry name" value="NONRIBOSOMAL PEPTIDE SYNTHETASE"/>
    <property type="match status" value="1"/>
</dbReference>
<protein>
    <recommendedName>
        <fullName evidence="1">Condensation domain-containing protein</fullName>
    </recommendedName>
</protein>
<dbReference type="FunFam" id="3.30.559.10:FF:000012">
    <property type="entry name" value="Non-ribosomal peptide synthetase"/>
    <property type="match status" value="1"/>
</dbReference>
<feature type="domain" description="Condensation" evidence="1">
    <location>
        <begin position="1"/>
        <end position="452"/>
    </location>
</feature>
<dbReference type="InterPro" id="IPR001242">
    <property type="entry name" value="Condensation_dom"/>
</dbReference>
<dbReference type="GO" id="GO:0043041">
    <property type="term" value="P:amino acid activation for nonribosomal peptide biosynthetic process"/>
    <property type="evidence" value="ECO:0007669"/>
    <property type="project" value="TreeGrafter"/>
</dbReference>
<sequence>MIPLSFAQRRLWFLYQMDGPTPTYNVPTVVRLEGRMNDAALEMALADVVARHESLRTIFSDSAHAPEQLILAPEAARPVLQVASASEATLAQQIAEASSYGFKLNSEIPFRAWLYHLDEGRHALLLLCHHIACDGWSWAPLARDLSSAYAARCQGKPPAWEPLPVQYADYTVWQYELLGSETDPDSIIATQLRYWEQALAGLPEQLELPADRPRPAISSYQGQDVPIRLDAELHRGLQALAREGQASLFMVLQAALATLFTRMGAGTDIALGSPIAGRTDEALDDLVGFFINTLVLRTDTSGNPSFRELLARVRNTDLAAYAHQDLPFGRLVEALNPTRSMARHPLFQVALVLQNNTRASFELPGLTALSSQSLESIAATFDLSFELREQRGKDGSAQGMTGRLGFATDLFDRPTVEQFVVRLQRVLRAVVADPAQSIGHIEILAPEERLQILSGWNDTAQPVAEATL</sequence>
<comment type="caution">
    <text evidence="2">The sequence shown here is derived from an EMBL/GenBank/DDBJ whole genome shotgun (WGS) entry which is preliminary data.</text>
</comment>
<feature type="non-terminal residue" evidence="2">
    <location>
        <position position="468"/>
    </location>
</feature>
<dbReference type="InterPro" id="IPR023213">
    <property type="entry name" value="CAT-like_dom_sf"/>
</dbReference>
<dbReference type="Gene3D" id="3.30.559.30">
    <property type="entry name" value="Nonribosomal peptide synthetase, condensation domain"/>
    <property type="match status" value="1"/>
</dbReference>
<evidence type="ECO:0000313" key="2">
    <source>
        <dbReference type="EMBL" id="MBB4219254.1"/>
    </source>
</evidence>
<name>A0A840FFT0_9BURK</name>
<accession>A0A840FFT0</accession>
<dbReference type="Pfam" id="PF00668">
    <property type="entry name" value="Condensation"/>
    <property type="match status" value="1"/>
</dbReference>